<dbReference type="FunFam" id="3.30.565.10:FF:000014">
    <property type="entry name" value="Mismatch repair endonuclease pms1, putative"/>
    <property type="match status" value="1"/>
</dbReference>
<feature type="compositionally biased region" description="Low complexity" evidence="14">
    <location>
        <begin position="385"/>
        <end position="420"/>
    </location>
</feature>
<dbReference type="SMART" id="SM00853">
    <property type="entry name" value="MutL_C"/>
    <property type="match status" value="1"/>
</dbReference>
<dbReference type="InterPro" id="IPR036890">
    <property type="entry name" value="HATPase_C_sf"/>
</dbReference>
<sequence length="951" mass="104039">MEVDDGGQATTEAAKGIKAIDKTTVHRICSGQVVLTLAIGVKELVENSLDAGATSVEVRLKDHGATLLEVSDNGRGVEEHDFEGLTLKHHTSKIQDFGDVVGVKTFGFRGEALSSLCALSDLTITTRHGSSDVATKLTYDHNGKLISRAATSRQVGTTVSLQGLFSTLPVRHKEFLRNVKKEFNKMVQVLYGYCLISTGVRITCTNQNEKGKKTVVVSTSGHPTIRENLSSIFGAKQAASLLEFKQESASQDVLEEFGIPEVAAAGKSRFALEGLVSTCAHGQGRSSTDRQYYFINSRPCDPPKVMKLVNEIYHQYNRHQFPCVVLNIQLQDDNVDINVTPDKRQILVCHEKLLLATIKTSLLQLYEHIPSTYSMHNTSLTPTHITSPAQSPSTTTTSASAKKISALAQKFGRSSSGSPQPTTPPGGLSGLKRSFSLSSPSTQSPENKQPKLMSFLKKTSEGNTSNGDTIPALEFCVEGVYPLASPATGGSPHRDTEEESVQEGESFDMEGVVSSVKDGDALSTACDVQPSTRNSDPDPECDMRDISNSDPNSSDVSISKSLSCRDVPDKTPSHLNRSHSSPSPGVGVKSGSGVKASPHTPVLLASSSCRKIHSATSDFLNNLMARKSLLSNKKEEQKNLSVNEKASSQMECNKLEVIFEGVTNGDQSVANGEGGVSNGDVQVQEKVVVCDDLGTDGSVQNRKCKLVQFDINLLRRKLRMSSKKDKCEVVRRFKAKISPTDNTAAEEELRKEISKDMFAEMEILGQFNLGFIITRLGQDLFIVDQHATDEKYNFETLQQTCVLQNQRLIAPQTLELTAIGEATLLDNLEIFRKNGYEFLVREEQPVGRRVSLVTMPVSRGWEFGRGDVEELIFMLSDAPGTMCRPSRVRAMFASRACRKSVMIGTALTHRQMKQLVTHMGEIEQPWNCPHGRPTMRHLVNLDMLVPLQSQE</sequence>
<dbReference type="AlphaFoldDB" id="A0A0N7ZAX0"/>
<dbReference type="GO" id="GO:0005524">
    <property type="term" value="F:ATP binding"/>
    <property type="evidence" value="ECO:0007669"/>
    <property type="project" value="UniProtKB-KW"/>
</dbReference>
<name>A0A0N7ZAX0_SCYOL</name>
<dbReference type="InterPro" id="IPR013507">
    <property type="entry name" value="DNA_mismatch_S5_2-like"/>
</dbReference>
<evidence type="ECO:0000256" key="7">
    <source>
        <dbReference type="ARBA" id="ARBA00022801"/>
    </source>
</evidence>
<dbReference type="EMBL" id="GDRN01092864">
    <property type="protein sequence ID" value="JAI60024.1"/>
    <property type="molecule type" value="Transcribed_RNA"/>
</dbReference>
<dbReference type="GO" id="GO:0140664">
    <property type="term" value="F:ATP-dependent DNA damage sensor activity"/>
    <property type="evidence" value="ECO:0007669"/>
    <property type="project" value="InterPro"/>
</dbReference>
<feature type="region of interest" description="Disordered" evidence="14">
    <location>
        <begin position="380"/>
        <end position="450"/>
    </location>
</feature>
<keyword evidence="3" id="KW-0540">Nuclease</keyword>
<evidence type="ECO:0000256" key="8">
    <source>
        <dbReference type="ARBA" id="ARBA00022840"/>
    </source>
</evidence>
<dbReference type="Pfam" id="PF13589">
    <property type="entry name" value="HATPase_c_3"/>
    <property type="match status" value="1"/>
</dbReference>
<comment type="subcellular location">
    <subcellularLocation>
        <location evidence="1">Nucleus</location>
    </subcellularLocation>
</comment>
<comment type="catalytic activity">
    <reaction evidence="10">
        <text>ATP + H2O = ADP + phosphate + H(+)</text>
        <dbReference type="Rhea" id="RHEA:13065"/>
        <dbReference type="ChEBI" id="CHEBI:15377"/>
        <dbReference type="ChEBI" id="CHEBI:15378"/>
        <dbReference type="ChEBI" id="CHEBI:30616"/>
        <dbReference type="ChEBI" id="CHEBI:43474"/>
        <dbReference type="ChEBI" id="CHEBI:456216"/>
    </reaction>
    <physiologicalReaction direction="left-to-right" evidence="10">
        <dbReference type="Rhea" id="RHEA:13066"/>
    </physiologicalReaction>
</comment>
<dbReference type="InterPro" id="IPR038973">
    <property type="entry name" value="MutL/Mlh/Pms-like"/>
</dbReference>
<keyword evidence="7" id="KW-0378">Hydrolase</keyword>
<evidence type="ECO:0000256" key="4">
    <source>
        <dbReference type="ARBA" id="ARBA00022741"/>
    </source>
</evidence>
<evidence type="ECO:0000259" key="16">
    <source>
        <dbReference type="SMART" id="SM01340"/>
    </source>
</evidence>
<evidence type="ECO:0000259" key="15">
    <source>
        <dbReference type="SMART" id="SM00853"/>
    </source>
</evidence>
<dbReference type="PANTHER" id="PTHR10073">
    <property type="entry name" value="DNA MISMATCH REPAIR PROTEIN MLH, PMS, MUTL"/>
    <property type="match status" value="1"/>
</dbReference>
<dbReference type="InterPro" id="IPR020568">
    <property type="entry name" value="Ribosomal_Su5_D2-typ_SF"/>
</dbReference>
<dbReference type="GO" id="GO:0006298">
    <property type="term" value="P:mismatch repair"/>
    <property type="evidence" value="ECO:0007669"/>
    <property type="project" value="InterPro"/>
</dbReference>
<organism evidence="17">
    <name type="scientific">Scylla olivacea</name>
    <name type="common">Orange mud crab</name>
    <name type="synonym">Cancer olivacea</name>
    <dbReference type="NCBI Taxonomy" id="85551"/>
    <lineage>
        <taxon>Eukaryota</taxon>
        <taxon>Metazoa</taxon>
        <taxon>Ecdysozoa</taxon>
        <taxon>Arthropoda</taxon>
        <taxon>Crustacea</taxon>
        <taxon>Multicrustacea</taxon>
        <taxon>Malacostraca</taxon>
        <taxon>Eumalacostraca</taxon>
        <taxon>Eucarida</taxon>
        <taxon>Decapoda</taxon>
        <taxon>Pleocyemata</taxon>
        <taxon>Brachyura</taxon>
        <taxon>Eubrachyura</taxon>
        <taxon>Portunoidea</taxon>
        <taxon>Portunidae</taxon>
        <taxon>Portuninae</taxon>
        <taxon>Scylla</taxon>
    </lineage>
</organism>
<feature type="compositionally biased region" description="Low complexity" evidence="14">
    <location>
        <begin position="430"/>
        <end position="444"/>
    </location>
</feature>
<evidence type="ECO:0000256" key="11">
    <source>
        <dbReference type="ARBA" id="ARBA00072579"/>
    </source>
</evidence>
<evidence type="ECO:0000256" key="2">
    <source>
        <dbReference type="ARBA" id="ARBA00006082"/>
    </source>
</evidence>
<evidence type="ECO:0000256" key="5">
    <source>
        <dbReference type="ARBA" id="ARBA00022759"/>
    </source>
</evidence>
<dbReference type="InterPro" id="IPR042120">
    <property type="entry name" value="MutL_C_dimsub"/>
</dbReference>
<feature type="compositionally biased region" description="Acidic residues" evidence="14">
    <location>
        <begin position="497"/>
        <end position="508"/>
    </location>
</feature>
<evidence type="ECO:0000256" key="9">
    <source>
        <dbReference type="ARBA" id="ARBA00023242"/>
    </source>
</evidence>
<feature type="compositionally biased region" description="Polar residues" evidence="14">
    <location>
        <begin position="548"/>
        <end position="562"/>
    </location>
</feature>
<dbReference type="PROSITE" id="PS00058">
    <property type="entry name" value="DNA_MISMATCH_REPAIR_1"/>
    <property type="match status" value="1"/>
</dbReference>
<feature type="domain" description="MutL C-terminal dimerisation" evidence="15">
    <location>
        <begin position="763"/>
        <end position="907"/>
    </location>
</feature>
<keyword evidence="6" id="KW-0227">DNA damage</keyword>
<dbReference type="InterPro" id="IPR037198">
    <property type="entry name" value="MutL_C_sf"/>
</dbReference>
<dbReference type="SUPFAM" id="SSF55874">
    <property type="entry name" value="ATPase domain of HSP90 chaperone/DNA topoisomerase II/histidine kinase"/>
    <property type="match status" value="1"/>
</dbReference>
<dbReference type="Gene3D" id="3.30.1540.20">
    <property type="entry name" value="MutL, C-terminal domain, dimerisation subdomain"/>
    <property type="match status" value="1"/>
</dbReference>
<evidence type="ECO:0000256" key="12">
    <source>
        <dbReference type="ARBA" id="ARBA00077255"/>
    </source>
</evidence>
<dbReference type="GO" id="GO:0032389">
    <property type="term" value="C:MutLalpha complex"/>
    <property type="evidence" value="ECO:0007669"/>
    <property type="project" value="TreeGrafter"/>
</dbReference>
<dbReference type="InterPro" id="IPR042121">
    <property type="entry name" value="MutL_C_regsub"/>
</dbReference>
<dbReference type="InterPro" id="IPR014721">
    <property type="entry name" value="Ribsml_uS5_D2-typ_fold_subgr"/>
</dbReference>
<dbReference type="InterPro" id="IPR014762">
    <property type="entry name" value="DNA_mismatch_repair_CS"/>
</dbReference>
<dbReference type="SMART" id="SM01340">
    <property type="entry name" value="DNA_mis_repair"/>
    <property type="match status" value="1"/>
</dbReference>
<dbReference type="GO" id="GO:0004519">
    <property type="term" value="F:endonuclease activity"/>
    <property type="evidence" value="ECO:0007669"/>
    <property type="project" value="UniProtKB-KW"/>
</dbReference>
<dbReference type="PANTHER" id="PTHR10073:SF52">
    <property type="entry name" value="MISMATCH REPAIR ENDONUCLEASE PMS2"/>
    <property type="match status" value="1"/>
</dbReference>
<evidence type="ECO:0000256" key="1">
    <source>
        <dbReference type="ARBA" id="ARBA00004123"/>
    </source>
</evidence>
<evidence type="ECO:0000256" key="14">
    <source>
        <dbReference type="SAM" id="MobiDB-lite"/>
    </source>
</evidence>
<dbReference type="CDD" id="cd03484">
    <property type="entry name" value="MutL_Trans_hPMS_2_like"/>
    <property type="match status" value="1"/>
</dbReference>
<proteinExistence type="inferred from homology"/>
<feature type="domain" description="DNA mismatch repair protein S5" evidence="16">
    <location>
        <begin position="229"/>
        <end position="367"/>
    </location>
</feature>
<keyword evidence="8" id="KW-0067">ATP-binding</keyword>
<dbReference type="NCBIfam" id="TIGR00585">
    <property type="entry name" value="mutl"/>
    <property type="match status" value="1"/>
</dbReference>
<keyword evidence="5" id="KW-0255">Endonuclease</keyword>
<protein>
    <recommendedName>
        <fullName evidence="11">Mismatch repair endonuclease PMS2</fullName>
    </recommendedName>
    <alternativeName>
        <fullName evidence="13">DNA mismatch repair protein PMS2</fullName>
    </alternativeName>
    <alternativeName>
        <fullName evidence="12">PMS1 protein homolog 2</fullName>
    </alternativeName>
</protein>
<keyword evidence="9" id="KW-0539">Nucleus</keyword>
<evidence type="ECO:0000256" key="10">
    <source>
        <dbReference type="ARBA" id="ARBA00048778"/>
    </source>
</evidence>
<dbReference type="GO" id="GO:0030983">
    <property type="term" value="F:mismatched DNA binding"/>
    <property type="evidence" value="ECO:0007669"/>
    <property type="project" value="InterPro"/>
</dbReference>
<feature type="region of interest" description="Disordered" evidence="14">
    <location>
        <begin position="484"/>
        <end position="508"/>
    </location>
</feature>
<dbReference type="InterPro" id="IPR002099">
    <property type="entry name" value="MutL/Mlh/PMS"/>
</dbReference>
<dbReference type="Pfam" id="PF08676">
    <property type="entry name" value="MutL_C"/>
    <property type="match status" value="1"/>
</dbReference>
<dbReference type="Gene3D" id="3.30.230.10">
    <property type="match status" value="1"/>
</dbReference>
<feature type="region of interest" description="Disordered" evidence="14">
    <location>
        <begin position="522"/>
        <end position="599"/>
    </location>
</feature>
<evidence type="ECO:0000256" key="3">
    <source>
        <dbReference type="ARBA" id="ARBA00022722"/>
    </source>
</evidence>
<dbReference type="SUPFAM" id="SSF118116">
    <property type="entry name" value="DNA mismatch repair protein MutL"/>
    <property type="match status" value="1"/>
</dbReference>
<dbReference type="FunFam" id="3.30.1370.100:FF:000001">
    <property type="entry name" value="Mismatch repair endonuclease pms1, putative"/>
    <property type="match status" value="1"/>
</dbReference>
<evidence type="ECO:0000256" key="6">
    <source>
        <dbReference type="ARBA" id="ARBA00022763"/>
    </source>
</evidence>
<dbReference type="FunFam" id="3.30.1540.20:FF:000019">
    <property type="entry name" value="PMS1 homolog 2, mismatch repair system component"/>
    <property type="match status" value="1"/>
</dbReference>
<dbReference type="Gene3D" id="3.30.1370.100">
    <property type="entry name" value="MutL, C-terminal domain, regulatory subdomain"/>
    <property type="match status" value="1"/>
</dbReference>
<dbReference type="CDD" id="cd16926">
    <property type="entry name" value="HATPase_MutL-MLH-PMS-like"/>
    <property type="match status" value="1"/>
</dbReference>
<accession>A0A0N7ZAX0</accession>
<dbReference type="SUPFAM" id="SSF54211">
    <property type="entry name" value="Ribosomal protein S5 domain 2-like"/>
    <property type="match status" value="1"/>
</dbReference>
<dbReference type="InterPro" id="IPR014790">
    <property type="entry name" value="MutL_C"/>
</dbReference>
<feature type="compositionally biased region" description="Low complexity" evidence="14">
    <location>
        <begin position="580"/>
        <end position="598"/>
    </location>
</feature>
<dbReference type="GO" id="GO:0016887">
    <property type="term" value="F:ATP hydrolysis activity"/>
    <property type="evidence" value="ECO:0007669"/>
    <property type="project" value="InterPro"/>
</dbReference>
<reference evidence="17" key="1">
    <citation type="submission" date="2015-09" db="EMBL/GenBank/DDBJ databases">
        <title>Scylla olivacea transcriptome.</title>
        <authorList>
            <person name="Ikhwanuddin M."/>
        </authorList>
    </citation>
    <scope>NUCLEOTIDE SEQUENCE</scope>
</reference>
<dbReference type="Gene3D" id="3.30.565.10">
    <property type="entry name" value="Histidine kinase-like ATPase, C-terminal domain"/>
    <property type="match status" value="1"/>
</dbReference>
<evidence type="ECO:0000256" key="13">
    <source>
        <dbReference type="ARBA" id="ARBA00083250"/>
    </source>
</evidence>
<dbReference type="FunFam" id="3.30.230.10:FF:000032">
    <property type="entry name" value="mismatch repair endonuclease PMS2 isoform X2"/>
    <property type="match status" value="1"/>
</dbReference>
<comment type="similarity">
    <text evidence="2">Belongs to the DNA mismatch repair MutL/HexB family.</text>
</comment>
<dbReference type="Pfam" id="PF01119">
    <property type="entry name" value="DNA_mis_repair"/>
    <property type="match status" value="1"/>
</dbReference>
<keyword evidence="4" id="KW-0547">Nucleotide-binding</keyword>
<evidence type="ECO:0000313" key="17">
    <source>
        <dbReference type="EMBL" id="JAI60024.1"/>
    </source>
</evidence>